<accession>A0ACC5RE24</accession>
<gene>
    <name evidence="1" type="ORF">JHL16_31225</name>
</gene>
<name>A0ACC5RE24_9HYPH</name>
<reference evidence="1" key="1">
    <citation type="submission" date="2021-01" db="EMBL/GenBank/DDBJ databases">
        <authorList>
            <person name="Sun Q."/>
        </authorList>
    </citation>
    <scope>NUCLEOTIDE SEQUENCE</scope>
    <source>
        <strain evidence="1">YIM B02566</strain>
    </source>
</reference>
<sequence>MAVFPLLAVNTTSWGMRIAWIGILAMGGFLGFMANLQEQTNPELHKYAEQQRRGPHVRRYRPVVIAVILSALLIAELLSVAATYATPDRPLLWHGTILIVQWGDSIFPLIGKYATRVTPPLDVQTLYETQAVTTLFLAAGAICFIALAPYLLFMPSQEIQAAHRMSMEMRPSRFMSSPSSMLIMMPFAILAGLAIFLGWLEFGSTSGRGLTMDCLFSAACYVQDDLSLIASGFLRVFGSYGFWLGGVVIAVTAMTAETD</sequence>
<proteinExistence type="predicted"/>
<comment type="caution">
    <text evidence="1">The sequence shown here is derived from an EMBL/GenBank/DDBJ whole genome shotgun (WGS) entry which is preliminary data.</text>
</comment>
<dbReference type="EMBL" id="JAENHL010000008">
    <property type="protein sequence ID" value="MBK1870879.1"/>
    <property type="molecule type" value="Genomic_DNA"/>
</dbReference>
<keyword evidence="2" id="KW-1185">Reference proteome</keyword>
<evidence type="ECO:0000313" key="2">
    <source>
        <dbReference type="Proteomes" id="UP000616151"/>
    </source>
</evidence>
<organism evidence="1 2">
    <name type="scientific">Taklimakanibacter albus</name>
    <dbReference type="NCBI Taxonomy" id="2800327"/>
    <lineage>
        <taxon>Bacteria</taxon>
        <taxon>Pseudomonadati</taxon>
        <taxon>Pseudomonadota</taxon>
        <taxon>Alphaproteobacteria</taxon>
        <taxon>Hyphomicrobiales</taxon>
        <taxon>Aestuariivirgaceae</taxon>
        <taxon>Taklimakanibacter</taxon>
    </lineage>
</organism>
<protein>
    <submittedName>
        <fullName evidence="1">Uncharacterized protein</fullName>
    </submittedName>
</protein>
<evidence type="ECO:0000313" key="1">
    <source>
        <dbReference type="EMBL" id="MBK1870879.1"/>
    </source>
</evidence>
<dbReference type="Proteomes" id="UP000616151">
    <property type="component" value="Unassembled WGS sequence"/>
</dbReference>